<protein>
    <submittedName>
        <fullName evidence="1">5582_t:CDS:1</fullName>
    </submittedName>
</protein>
<reference evidence="1" key="1">
    <citation type="submission" date="2021-06" db="EMBL/GenBank/DDBJ databases">
        <authorList>
            <person name="Kallberg Y."/>
            <person name="Tangrot J."/>
            <person name="Rosling A."/>
        </authorList>
    </citation>
    <scope>NUCLEOTIDE SEQUENCE</scope>
    <source>
        <strain evidence="1">IA702</strain>
    </source>
</reference>
<dbReference type="AlphaFoldDB" id="A0A9N9GY90"/>
<proteinExistence type="predicted"/>
<comment type="caution">
    <text evidence="1">The sequence shown here is derived from an EMBL/GenBank/DDBJ whole genome shotgun (WGS) entry which is preliminary data.</text>
</comment>
<name>A0A9N9GY90_9GLOM</name>
<evidence type="ECO:0000313" key="2">
    <source>
        <dbReference type="Proteomes" id="UP000789572"/>
    </source>
</evidence>
<evidence type="ECO:0000313" key="1">
    <source>
        <dbReference type="EMBL" id="CAG8635289.1"/>
    </source>
</evidence>
<dbReference type="EMBL" id="CAJVPJ010003119">
    <property type="protein sequence ID" value="CAG8635289.1"/>
    <property type="molecule type" value="Genomic_DNA"/>
</dbReference>
<accession>A0A9N9GY90</accession>
<dbReference type="OrthoDB" id="2410206at2759"/>
<gene>
    <name evidence="1" type="ORF">POCULU_LOCUS9122</name>
</gene>
<dbReference type="Proteomes" id="UP000789572">
    <property type="component" value="Unassembled WGS sequence"/>
</dbReference>
<feature type="non-terminal residue" evidence="1">
    <location>
        <position position="1"/>
    </location>
</feature>
<keyword evidence="2" id="KW-1185">Reference proteome</keyword>
<sequence>PGELATFLEQSLADDIKIPLLRDEFDTFLVSGYQDPCTAEDLETLFRVSDTESAYTFVTGVLGSAIMTPSPALDISDRIFKYNVTSAADKSVSENSWTVEKLTVLFSQAEHHSASSKARMLTQKMAGENGVVKEVEKLIGVDMIACGVSGGEYEECKEQIEQSIKPITAASPRKSK</sequence>
<organism evidence="1 2">
    <name type="scientific">Paraglomus occultum</name>
    <dbReference type="NCBI Taxonomy" id="144539"/>
    <lineage>
        <taxon>Eukaryota</taxon>
        <taxon>Fungi</taxon>
        <taxon>Fungi incertae sedis</taxon>
        <taxon>Mucoromycota</taxon>
        <taxon>Glomeromycotina</taxon>
        <taxon>Glomeromycetes</taxon>
        <taxon>Paraglomerales</taxon>
        <taxon>Paraglomeraceae</taxon>
        <taxon>Paraglomus</taxon>
    </lineage>
</organism>